<comment type="caution">
    <text evidence="1">The sequence shown here is derived from an EMBL/GenBank/DDBJ whole genome shotgun (WGS) entry which is preliminary data.</text>
</comment>
<gene>
    <name evidence="1" type="ORF">L288_14725</name>
</gene>
<proteinExistence type="predicted"/>
<sequence length="127" mass="14711">MNSITELLDKARELAVSNDKIREIIHQREGNWRLELVRQRRRLITLICDLEMLLSRALANPAAPGEVRDMKEALFHMRTILAHHQASWPAATLDTGIEDYLLSANHVRERFLTFAAHVEKLSARFRT</sequence>
<dbReference type="Proteomes" id="UP000015525">
    <property type="component" value="Unassembled WGS sequence"/>
</dbReference>
<evidence type="ECO:0000313" key="1">
    <source>
        <dbReference type="EMBL" id="EQB03511.1"/>
    </source>
</evidence>
<accession>T0GIE2</accession>
<dbReference type="EMBL" id="ATHO01000133">
    <property type="protein sequence ID" value="EQB03511.1"/>
    <property type="molecule type" value="Genomic_DNA"/>
</dbReference>
<dbReference type="AlphaFoldDB" id="T0GIE2"/>
<organism evidence="1 2">
    <name type="scientific">Sphingobium quisquiliarum P25</name>
    <dbReference type="NCBI Taxonomy" id="1329909"/>
    <lineage>
        <taxon>Bacteria</taxon>
        <taxon>Pseudomonadati</taxon>
        <taxon>Pseudomonadota</taxon>
        <taxon>Alphaproteobacteria</taxon>
        <taxon>Sphingomonadales</taxon>
        <taxon>Sphingomonadaceae</taxon>
        <taxon>Sphingobium</taxon>
    </lineage>
</organism>
<name>T0GIE2_9SPHN</name>
<evidence type="ECO:0000313" key="2">
    <source>
        <dbReference type="Proteomes" id="UP000015525"/>
    </source>
</evidence>
<reference evidence="1 2" key="1">
    <citation type="journal article" date="2013" name="Genome Announc.">
        <title>Draft Genome Sequence of Sphingobium quisquiliarum Strain P25T, a Novel Hexachlorocyclohexane (HCH)-Degrading Bacterium Isolated from an HCH Dumpsite.</title>
        <authorList>
            <person name="Kumar Singh A."/>
            <person name="Sangwan N."/>
            <person name="Sharma A."/>
            <person name="Gupta V."/>
            <person name="Khurana J.P."/>
            <person name="Lal R."/>
        </authorList>
    </citation>
    <scope>NUCLEOTIDE SEQUENCE [LARGE SCALE GENOMIC DNA]</scope>
    <source>
        <strain evidence="1 2">P25</strain>
    </source>
</reference>
<keyword evidence="2" id="KW-1185">Reference proteome</keyword>
<protein>
    <submittedName>
        <fullName evidence="1">Uncharacterized protein</fullName>
    </submittedName>
</protein>
<dbReference type="RefSeq" id="WP_021239059.1">
    <property type="nucleotide sequence ID" value="NZ_ATHO01000133.1"/>
</dbReference>
<dbReference type="PATRIC" id="fig|1329909.3.peg.2833"/>